<name>A0A0F3GVM0_9BACT</name>
<dbReference type="Proteomes" id="UP000033423">
    <property type="component" value="Unassembled WGS sequence"/>
</dbReference>
<sequence length="209" mass="22084">MHSLRGQCIKNALTIRDMMPARTVPKIHLSKTNSPLILPTSSLILELSSLTLATSSLTFAISSLSLSSDFAISSLSLSSDFAISSLSLTSNLATSSLTLAMSPLSLASTLAIFSLSLASTLAMSPLRLSSTLNRSSFVARSLRESRPASLMTFAKASVASSPSFSLNTRGIAITLIVLLYNPCPQKRNSLDFFISVALTNISATMLDSS</sequence>
<protein>
    <submittedName>
        <fullName evidence="1">Uncharacterized protein</fullName>
    </submittedName>
</protein>
<gene>
    <name evidence="1" type="ORF">MBAV_001868</name>
</gene>
<proteinExistence type="predicted"/>
<keyword evidence="2" id="KW-1185">Reference proteome</keyword>
<comment type="caution">
    <text evidence="1">The sequence shown here is derived from an EMBL/GenBank/DDBJ whole genome shotgun (WGS) entry which is preliminary data.</text>
</comment>
<organism evidence="1 2">
    <name type="scientific">Candidatus Magnetobacterium bavaricum</name>
    <dbReference type="NCBI Taxonomy" id="29290"/>
    <lineage>
        <taxon>Bacteria</taxon>
        <taxon>Pseudomonadati</taxon>
        <taxon>Nitrospirota</taxon>
        <taxon>Thermodesulfovibrionia</taxon>
        <taxon>Thermodesulfovibrionales</taxon>
        <taxon>Candidatus Magnetobacteriaceae</taxon>
        <taxon>Candidatus Magnetobacterium</taxon>
    </lineage>
</organism>
<dbReference type="EMBL" id="LACI01000798">
    <property type="protein sequence ID" value="KJU85930.1"/>
    <property type="molecule type" value="Genomic_DNA"/>
</dbReference>
<dbReference type="PATRIC" id="fig|29290.4.peg.2481"/>
<evidence type="ECO:0000313" key="1">
    <source>
        <dbReference type="EMBL" id="KJU85930.1"/>
    </source>
</evidence>
<dbReference type="AlphaFoldDB" id="A0A0F3GVM0"/>
<accession>A0A0F3GVM0</accession>
<reference evidence="1 2" key="1">
    <citation type="submission" date="2015-02" db="EMBL/GenBank/DDBJ databases">
        <title>Single-cell genomics of uncultivated deep-branching MTB reveals a conserved set of magnetosome genes.</title>
        <authorList>
            <person name="Kolinko S."/>
            <person name="Richter M."/>
            <person name="Glockner F.O."/>
            <person name="Brachmann A."/>
            <person name="Schuler D."/>
        </authorList>
    </citation>
    <scope>NUCLEOTIDE SEQUENCE [LARGE SCALE GENOMIC DNA]</scope>
    <source>
        <strain evidence="1">TM-1</strain>
    </source>
</reference>
<evidence type="ECO:0000313" key="2">
    <source>
        <dbReference type="Proteomes" id="UP000033423"/>
    </source>
</evidence>